<comment type="function">
    <text evidence="8">Acts on ADP-mannose and ADP-glucose as well as ADP-ribose. Prevents glycogen biosynthesis. The reaction catalyzed by this enzyme is a limiting step of the gluconeogenic process.</text>
</comment>
<feature type="short sequence motif" description="Nudix box" evidence="14">
    <location>
        <begin position="259"/>
        <end position="281"/>
    </location>
</feature>
<dbReference type="InterPro" id="IPR009288">
    <property type="entry name" value="AIG2-like_dom"/>
</dbReference>
<protein>
    <recommendedName>
        <fullName evidence="4">ADP-ribose pyrophosphatase</fullName>
        <ecNumber evidence="3">3.6.1.13</ecNumber>
    </recommendedName>
    <alternativeName>
        <fullName evidence="9">ADP-ribose diphosphatase</fullName>
    </alternativeName>
    <alternativeName>
        <fullName evidence="11">ADP-ribose phosphohydrolase</fullName>
    </alternativeName>
    <alternativeName>
        <fullName evidence="10">Adenosine diphosphoribose pyrophosphatase</fullName>
    </alternativeName>
</protein>
<feature type="binding site" evidence="13">
    <location>
        <position position="258"/>
    </location>
    <ligand>
        <name>Mg(2+)</name>
        <dbReference type="ChEBI" id="CHEBI:18420"/>
        <label>1</label>
    </ligand>
</feature>
<reference evidence="16 17" key="1">
    <citation type="journal article" date="2010" name="J. Bacteriol.">
        <title>Genome sequences of Oceanicola granulosus HTCC2516(T) and Oceanicola batsensis HTCC2597(TDelta).</title>
        <authorList>
            <person name="Thrash J.C."/>
            <person name="Cho J.C."/>
            <person name="Vergin K.L."/>
            <person name="Giovannoni S.J."/>
        </authorList>
    </citation>
    <scope>NUCLEOTIDE SEQUENCE [LARGE SCALE GENOMIC DNA]</scope>
    <source>
        <strain evidence="17">ATCC BAA-861 / DSM 15982 / KCTC 12143 / HTCC2516</strain>
    </source>
</reference>
<sequence length="371" mass="40542">MALFVYGTLRHKPLLATLLGRDPDTLDLTPARLPGWRARAVAGHDFPVLVPGEGAAEGLLFEPDAEARARLDFYEGGYAYGCRRLDVETADGPVTADVYVPEPGRWPEAGDWSLDDWAERWGDVMRFVAEEVMERRAAGQTPEQVARVFTAIRARAWIRARLVQPAPTALRSAAHPAEITGFGQGFDGFFRLRTFTMRQARFDGGAAAEISRECFVSFDAALILPYDPASDCVLLVEQMRIGALIRNDPHPILLEPVAGLIDAGESPAEAAVREAMEESGITIRAVEPIAGVYASPGYNTDYFHCFLGLADLAGADKRLGGAPEEHEDIRSHVLPLDDALALIDSGEINVAPLAMMLLWLARHRERLRGSA</sequence>
<dbReference type="InterPro" id="IPR004385">
    <property type="entry name" value="NDP_pyrophosphatase"/>
</dbReference>
<dbReference type="InterPro" id="IPR015797">
    <property type="entry name" value="NUDIX_hydrolase-like_dom_sf"/>
</dbReference>
<organism evidence="16 17">
    <name type="scientific">Oceanicola granulosus (strain ATCC BAA-861 / DSM 15982 / KCTC 12143 / HTCC2516)</name>
    <dbReference type="NCBI Taxonomy" id="314256"/>
    <lineage>
        <taxon>Bacteria</taxon>
        <taxon>Pseudomonadati</taxon>
        <taxon>Pseudomonadota</taxon>
        <taxon>Alphaproteobacteria</taxon>
        <taxon>Rhodobacterales</taxon>
        <taxon>Roseobacteraceae</taxon>
        <taxon>Oceanicola</taxon>
    </lineage>
</organism>
<dbReference type="PANTHER" id="PTHR11839:SF5">
    <property type="entry name" value="ADP-RIBOSE PYROPHOSPHATASE"/>
    <property type="match status" value="1"/>
</dbReference>
<dbReference type="OrthoDB" id="5292471at2"/>
<feature type="binding site" evidence="13">
    <location>
        <position position="327"/>
    </location>
    <ligand>
        <name>Mg(2+)</name>
        <dbReference type="ChEBI" id="CHEBI:18420"/>
        <label>1</label>
    </ligand>
</feature>
<dbReference type="HOGENOM" id="CLU_040290_0_0_5"/>
<dbReference type="AlphaFoldDB" id="Q2CFF4"/>
<dbReference type="eggNOG" id="COG0494">
    <property type="taxonomic scope" value="Bacteria"/>
</dbReference>
<evidence type="ECO:0000256" key="14">
    <source>
        <dbReference type="PIRSR" id="PIRSR604385-3"/>
    </source>
</evidence>
<dbReference type="GO" id="GO:0005829">
    <property type="term" value="C:cytosol"/>
    <property type="evidence" value="ECO:0007669"/>
    <property type="project" value="TreeGrafter"/>
</dbReference>
<accession>Q2CFF4</accession>
<dbReference type="EMBL" id="AAOT01000013">
    <property type="protein sequence ID" value="EAR51341.1"/>
    <property type="molecule type" value="Genomic_DNA"/>
</dbReference>
<dbReference type="GO" id="GO:0019693">
    <property type="term" value="P:ribose phosphate metabolic process"/>
    <property type="evidence" value="ECO:0007669"/>
    <property type="project" value="TreeGrafter"/>
</dbReference>
<name>Q2CFF4_OCEGH</name>
<evidence type="ECO:0000256" key="2">
    <source>
        <dbReference type="ARBA" id="ARBA00007482"/>
    </source>
</evidence>
<comment type="caution">
    <text evidence="16">The sequence shown here is derived from an EMBL/GenBank/DDBJ whole genome shotgun (WGS) entry which is preliminary data.</text>
</comment>
<evidence type="ECO:0000256" key="13">
    <source>
        <dbReference type="PIRSR" id="PIRSR604385-2"/>
    </source>
</evidence>
<feature type="binding site" evidence="13">
    <location>
        <position position="274"/>
    </location>
    <ligand>
        <name>Mg(2+)</name>
        <dbReference type="ChEBI" id="CHEBI:18420"/>
        <label>1</label>
    </ligand>
</feature>
<dbReference type="SUPFAM" id="SSF110857">
    <property type="entry name" value="Gamma-glutamyl cyclotransferase-like"/>
    <property type="match status" value="1"/>
</dbReference>
<evidence type="ECO:0000256" key="12">
    <source>
        <dbReference type="ARBA" id="ARBA00049546"/>
    </source>
</evidence>
<comment type="similarity">
    <text evidence="2">Belongs to the Nudix hydrolase family. NudF subfamily.</text>
</comment>
<feature type="binding site" evidence="13">
    <location>
        <position position="278"/>
    </location>
    <ligand>
        <name>Mg(2+)</name>
        <dbReference type="ChEBI" id="CHEBI:18420"/>
        <label>1</label>
    </ligand>
</feature>
<dbReference type="NCBIfam" id="TIGR00052">
    <property type="entry name" value="nudix-type nucleoside diphosphatase, YffH/AdpP family"/>
    <property type="match status" value="1"/>
</dbReference>
<dbReference type="CDD" id="cd24155">
    <property type="entry name" value="NUDIX_ADPRase"/>
    <property type="match status" value="1"/>
</dbReference>
<keyword evidence="6" id="KW-0378">Hydrolase</keyword>
<dbReference type="InterPro" id="IPR020084">
    <property type="entry name" value="NUDIX_hydrolase_CS"/>
</dbReference>
<dbReference type="Pfam" id="PF06094">
    <property type="entry name" value="GGACT"/>
    <property type="match status" value="1"/>
</dbReference>
<feature type="domain" description="Nudix hydrolase" evidence="15">
    <location>
        <begin position="216"/>
        <end position="356"/>
    </location>
</feature>
<dbReference type="InterPro" id="IPR036568">
    <property type="entry name" value="GGCT-like_sf"/>
</dbReference>
<dbReference type="EC" id="3.6.1.13" evidence="3"/>
<dbReference type="PROSITE" id="PS00893">
    <property type="entry name" value="NUDIX_BOX"/>
    <property type="match status" value="1"/>
</dbReference>
<evidence type="ECO:0000256" key="9">
    <source>
        <dbReference type="ARBA" id="ARBA00030162"/>
    </source>
</evidence>
<dbReference type="Gene3D" id="3.90.79.10">
    <property type="entry name" value="Nucleoside Triphosphate Pyrophosphohydrolase"/>
    <property type="match status" value="1"/>
</dbReference>
<evidence type="ECO:0000256" key="7">
    <source>
        <dbReference type="ARBA" id="ARBA00022842"/>
    </source>
</evidence>
<dbReference type="InterPro" id="IPR000086">
    <property type="entry name" value="NUDIX_hydrolase_dom"/>
</dbReference>
<dbReference type="GO" id="GO:0019144">
    <property type="term" value="F:ADP-sugar diphosphatase activity"/>
    <property type="evidence" value="ECO:0007669"/>
    <property type="project" value="TreeGrafter"/>
</dbReference>
<evidence type="ECO:0000313" key="16">
    <source>
        <dbReference type="EMBL" id="EAR51341.1"/>
    </source>
</evidence>
<dbReference type="PANTHER" id="PTHR11839">
    <property type="entry name" value="UDP/ADP-SUGAR PYROPHOSPHATASE"/>
    <property type="match status" value="1"/>
</dbReference>
<dbReference type="InterPro" id="IPR013024">
    <property type="entry name" value="GGCT-like"/>
</dbReference>
<comment type="cofactor">
    <cofactor evidence="1 13">
        <name>Mg(2+)</name>
        <dbReference type="ChEBI" id="CHEBI:18420"/>
    </cofactor>
</comment>
<dbReference type="Proteomes" id="UP000003635">
    <property type="component" value="Unassembled WGS sequence"/>
</dbReference>
<evidence type="ECO:0000256" key="4">
    <source>
        <dbReference type="ARBA" id="ARBA00013297"/>
    </source>
</evidence>
<dbReference type="STRING" id="314256.OG2516_15294"/>
<keyword evidence="17" id="KW-1185">Reference proteome</keyword>
<evidence type="ECO:0000256" key="11">
    <source>
        <dbReference type="ARBA" id="ARBA00033056"/>
    </source>
</evidence>
<dbReference type="Gene3D" id="3.10.490.10">
    <property type="entry name" value="Gamma-glutamyl cyclotransferase-like"/>
    <property type="match status" value="1"/>
</dbReference>
<dbReference type="GO" id="GO:0046872">
    <property type="term" value="F:metal ion binding"/>
    <property type="evidence" value="ECO:0007669"/>
    <property type="project" value="UniProtKB-KW"/>
</dbReference>
<dbReference type="GO" id="GO:0047631">
    <property type="term" value="F:ADP-ribose diphosphatase activity"/>
    <property type="evidence" value="ECO:0007669"/>
    <property type="project" value="UniProtKB-EC"/>
</dbReference>
<keyword evidence="5 13" id="KW-0479">Metal-binding</keyword>
<evidence type="ECO:0000256" key="1">
    <source>
        <dbReference type="ARBA" id="ARBA00001946"/>
    </source>
</evidence>
<gene>
    <name evidence="16" type="ORF">OG2516_15294</name>
</gene>
<evidence type="ECO:0000256" key="10">
    <source>
        <dbReference type="ARBA" id="ARBA00030308"/>
    </source>
</evidence>
<keyword evidence="7 13" id="KW-0460">Magnesium</keyword>
<evidence type="ECO:0000256" key="5">
    <source>
        <dbReference type="ARBA" id="ARBA00022723"/>
    </source>
</evidence>
<dbReference type="GO" id="GO:0006753">
    <property type="term" value="P:nucleoside phosphate metabolic process"/>
    <property type="evidence" value="ECO:0007669"/>
    <property type="project" value="TreeGrafter"/>
</dbReference>
<dbReference type="CDD" id="cd06661">
    <property type="entry name" value="GGCT_like"/>
    <property type="match status" value="1"/>
</dbReference>
<dbReference type="SUPFAM" id="SSF55811">
    <property type="entry name" value="Nudix"/>
    <property type="match status" value="1"/>
</dbReference>
<evidence type="ECO:0000313" key="17">
    <source>
        <dbReference type="Proteomes" id="UP000003635"/>
    </source>
</evidence>
<evidence type="ECO:0000259" key="15">
    <source>
        <dbReference type="PROSITE" id="PS51462"/>
    </source>
</evidence>
<comment type="catalytic activity">
    <reaction evidence="12">
        <text>ADP-D-ribose + H2O = D-ribose 5-phosphate + AMP + 2 H(+)</text>
        <dbReference type="Rhea" id="RHEA:10412"/>
        <dbReference type="ChEBI" id="CHEBI:15377"/>
        <dbReference type="ChEBI" id="CHEBI:15378"/>
        <dbReference type="ChEBI" id="CHEBI:57967"/>
        <dbReference type="ChEBI" id="CHEBI:78346"/>
        <dbReference type="ChEBI" id="CHEBI:456215"/>
        <dbReference type="EC" id="3.6.1.13"/>
    </reaction>
</comment>
<evidence type="ECO:0000256" key="8">
    <source>
        <dbReference type="ARBA" id="ARBA00025164"/>
    </source>
</evidence>
<dbReference type="RefSeq" id="WP_007256573.1">
    <property type="nucleotide sequence ID" value="NZ_CH724108.1"/>
</dbReference>
<proteinExistence type="inferred from homology"/>
<evidence type="ECO:0000256" key="3">
    <source>
        <dbReference type="ARBA" id="ARBA00012453"/>
    </source>
</evidence>
<dbReference type="Pfam" id="PF00293">
    <property type="entry name" value="NUDIX"/>
    <property type="match status" value="1"/>
</dbReference>
<dbReference type="PROSITE" id="PS51462">
    <property type="entry name" value="NUDIX"/>
    <property type="match status" value="1"/>
</dbReference>
<evidence type="ECO:0000256" key="6">
    <source>
        <dbReference type="ARBA" id="ARBA00022801"/>
    </source>
</evidence>